<protein>
    <submittedName>
        <fullName evidence="1">Uncharacterized protein</fullName>
    </submittedName>
</protein>
<dbReference type="AlphaFoldDB" id="A0ABD4A0R5"/>
<accession>A0ABD4A0R5</accession>
<proteinExistence type="predicted"/>
<evidence type="ECO:0000313" key="1">
    <source>
        <dbReference type="EMBL" id="KIL33909.1"/>
    </source>
</evidence>
<name>A0ABD4A0R5_BACIU</name>
<reference evidence="1 2" key="1">
    <citation type="submission" date="2014-11" db="EMBL/GenBank/DDBJ databases">
        <title>Draft Genome Sequences of Nine Bacillus subtilis Strains that Form Spores with High Heat-Resistance.</title>
        <authorList>
            <person name="Krawcyk A.O."/>
            <person name="Berendsen E.M."/>
            <person name="de Jong A."/>
            <person name="Holsappel S."/>
            <person name="Eijlander R.T."/>
            <person name="Wells-Bennik M."/>
            <person name="Kuipers O.P."/>
        </authorList>
    </citation>
    <scope>NUCLEOTIDE SEQUENCE [LARGE SCALE GENOMIC DNA]</scope>
    <source>
        <strain evidence="1 2">B4067</strain>
    </source>
</reference>
<dbReference type="Proteomes" id="UP000031970">
    <property type="component" value="Unassembled WGS sequence"/>
</dbReference>
<gene>
    <name evidence="1" type="ORF">B4067_1529</name>
</gene>
<sequence length="55" mass="6647">MISKFGFSMHDWRNYTSQKIKRLFEQVKKDKQAMNSDSELITEKGQFHLYYAHTC</sequence>
<comment type="caution">
    <text evidence="1">The sequence shown here is derived from an EMBL/GenBank/DDBJ whole genome shotgun (WGS) entry which is preliminary data.</text>
</comment>
<organism evidence="1 2">
    <name type="scientific">Bacillus subtilis subsp. subtilis</name>
    <dbReference type="NCBI Taxonomy" id="135461"/>
    <lineage>
        <taxon>Bacteria</taxon>
        <taxon>Bacillati</taxon>
        <taxon>Bacillota</taxon>
        <taxon>Bacilli</taxon>
        <taxon>Bacillales</taxon>
        <taxon>Bacillaceae</taxon>
        <taxon>Bacillus</taxon>
    </lineage>
</organism>
<evidence type="ECO:0000313" key="2">
    <source>
        <dbReference type="Proteomes" id="UP000031970"/>
    </source>
</evidence>
<dbReference type="EMBL" id="JSXS01000004">
    <property type="protein sequence ID" value="KIL33909.1"/>
    <property type="molecule type" value="Genomic_DNA"/>
</dbReference>